<evidence type="ECO:0000313" key="4">
    <source>
        <dbReference type="Proteomes" id="UP000178812"/>
    </source>
</evidence>
<name>A0A1F7WV65_9BACT</name>
<gene>
    <name evidence="3" type="ORF">A2125_01875</name>
</gene>
<comment type="caution">
    <text evidence="3">The sequence shown here is derived from an EMBL/GenBank/DDBJ whole genome shotgun (WGS) entry which is preliminary data.</text>
</comment>
<accession>A0A1F7WV65</accession>
<dbReference type="AlphaFoldDB" id="A0A1F7WV65"/>
<evidence type="ECO:0000313" key="3">
    <source>
        <dbReference type="EMBL" id="OGM05965.1"/>
    </source>
</evidence>
<organism evidence="3 4">
    <name type="scientific">Candidatus Woesebacteria bacterium GWB1_43_5</name>
    <dbReference type="NCBI Taxonomy" id="1802474"/>
    <lineage>
        <taxon>Bacteria</taxon>
        <taxon>Candidatus Woeseibacteriota</taxon>
    </lineage>
</organism>
<evidence type="ECO:0000256" key="2">
    <source>
        <dbReference type="ARBA" id="ARBA00022679"/>
    </source>
</evidence>
<dbReference type="PANTHER" id="PTHR34136:SF1">
    <property type="entry name" value="UDP-N-ACETYL-D-MANNOSAMINURONIC ACID TRANSFERASE"/>
    <property type="match status" value="1"/>
</dbReference>
<evidence type="ECO:0008006" key="5">
    <source>
        <dbReference type="Google" id="ProtNLM"/>
    </source>
</evidence>
<keyword evidence="2" id="KW-0808">Transferase</keyword>
<dbReference type="Pfam" id="PF03808">
    <property type="entry name" value="Glyco_tran_WecG"/>
    <property type="match status" value="1"/>
</dbReference>
<keyword evidence="1" id="KW-0328">Glycosyltransferase</keyword>
<dbReference type="Proteomes" id="UP000178812">
    <property type="component" value="Unassembled WGS sequence"/>
</dbReference>
<dbReference type="NCBIfam" id="TIGR00696">
    <property type="entry name" value="wecG_tagA_cpsF"/>
    <property type="match status" value="1"/>
</dbReference>
<dbReference type="GO" id="GO:0016758">
    <property type="term" value="F:hexosyltransferase activity"/>
    <property type="evidence" value="ECO:0007669"/>
    <property type="project" value="TreeGrafter"/>
</dbReference>
<protein>
    <recommendedName>
        <fullName evidence="5">Glycosyltransferase</fullName>
    </recommendedName>
</protein>
<reference evidence="3 4" key="1">
    <citation type="journal article" date="2016" name="Nat. Commun.">
        <title>Thousands of microbial genomes shed light on interconnected biogeochemical processes in an aquifer system.</title>
        <authorList>
            <person name="Anantharaman K."/>
            <person name="Brown C.T."/>
            <person name="Hug L.A."/>
            <person name="Sharon I."/>
            <person name="Castelle C.J."/>
            <person name="Probst A.J."/>
            <person name="Thomas B.C."/>
            <person name="Singh A."/>
            <person name="Wilkins M.J."/>
            <person name="Karaoz U."/>
            <person name="Brodie E.L."/>
            <person name="Williams K.H."/>
            <person name="Hubbard S.S."/>
            <person name="Banfield J.F."/>
        </authorList>
    </citation>
    <scope>NUCLEOTIDE SEQUENCE [LARGE SCALE GENOMIC DNA]</scope>
</reference>
<dbReference type="EMBL" id="MGFM01000010">
    <property type="protein sequence ID" value="OGM05965.1"/>
    <property type="molecule type" value="Genomic_DNA"/>
</dbReference>
<sequence>MAAVTSFSMKVKILNIAVDKTSKKAVVDRVRVFLEEKRKFLLVTPNPEIALLAYKDVKLAEIINSADIAIADGVGFKLASPSLAIIKGRELMLDLFGLADRLKLKIYLLGAADSVNKLAVKLVIKKYANVKVLGASGPKLDFFSVPTNGEEKKIEEAIVSEINKFRPDILFVAFGAPKQELWAAGWLPKLKVGGAMAVGGAFDYFAGNAKVPKIIEKLGLEWLFRLINEPRRLGRMFNAVVVFPLMLLKHKFFRA</sequence>
<dbReference type="PANTHER" id="PTHR34136">
    <property type="match status" value="1"/>
</dbReference>
<evidence type="ECO:0000256" key="1">
    <source>
        <dbReference type="ARBA" id="ARBA00022676"/>
    </source>
</evidence>
<dbReference type="CDD" id="cd06533">
    <property type="entry name" value="Glyco_transf_WecG_TagA"/>
    <property type="match status" value="1"/>
</dbReference>
<proteinExistence type="predicted"/>
<dbReference type="InterPro" id="IPR004629">
    <property type="entry name" value="WecG_TagA_CpsF"/>
</dbReference>